<evidence type="ECO:0000313" key="3">
    <source>
        <dbReference type="Proteomes" id="UP000179920"/>
    </source>
</evidence>
<dbReference type="Proteomes" id="UP000179920">
    <property type="component" value="Chromosome III"/>
</dbReference>
<feature type="chain" id="PRO_5009664621" description="DDE Tnp4 domain-containing protein" evidence="1">
    <location>
        <begin position="28"/>
        <end position="418"/>
    </location>
</feature>
<organism evidence="2 3">
    <name type="scientific">Ustilago bromivora</name>
    <dbReference type="NCBI Taxonomy" id="307758"/>
    <lineage>
        <taxon>Eukaryota</taxon>
        <taxon>Fungi</taxon>
        <taxon>Dikarya</taxon>
        <taxon>Basidiomycota</taxon>
        <taxon>Ustilaginomycotina</taxon>
        <taxon>Ustilaginomycetes</taxon>
        <taxon>Ustilaginales</taxon>
        <taxon>Ustilaginaceae</taxon>
        <taxon>Ustilago</taxon>
    </lineage>
</organism>
<evidence type="ECO:0000256" key="1">
    <source>
        <dbReference type="SAM" id="SignalP"/>
    </source>
</evidence>
<feature type="signal peptide" evidence="1">
    <location>
        <begin position="1"/>
        <end position="27"/>
    </location>
</feature>
<name>A0A1K0H323_9BASI</name>
<reference evidence="3" key="1">
    <citation type="submission" date="2016-04" db="EMBL/GenBank/DDBJ databases">
        <authorList>
            <person name="Guldener U."/>
            <person name="Guldener U."/>
        </authorList>
    </citation>
    <scope>NUCLEOTIDE SEQUENCE [LARGE SCALE GENOMIC DNA]</scope>
    <source>
        <strain evidence="3">UB2112</strain>
    </source>
</reference>
<dbReference type="EMBL" id="LT558119">
    <property type="protein sequence ID" value="SAM77166.1"/>
    <property type="molecule type" value="Genomic_DNA"/>
</dbReference>
<gene>
    <name evidence="2" type="ORF">UBRO_20529</name>
</gene>
<accession>A0A1K0H323</accession>
<evidence type="ECO:0008006" key="4">
    <source>
        <dbReference type="Google" id="ProtNLM"/>
    </source>
</evidence>
<proteinExistence type="predicted"/>
<dbReference type="AlphaFoldDB" id="A0A1K0H323"/>
<keyword evidence="1" id="KW-0732">Signal</keyword>
<protein>
    <recommendedName>
        <fullName evidence="4">DDE Tnp4 domain-containing protein</fullName>
    </recommendedName>
</protein>
<evidence type="ECO:0000313" key="2">
    <source>
        <dbReference type="EMBL" id="SAM77166.1"/>
    </source>
</evidence>
<sequence length="418" mass="46557">MLPLHAPSPCSILIFLLLPAMVHYSDKQVILNNIVHTLEVSIPAEIEQNVDRVQHSCSTDIDDLDDNHRYMISRYNPLGCANKLINFLDSNSGVMSLNRVQEILSVALYRLGCSGNGGGECDAALQCGCGVGSIVAYTNHTVTGLLELNNEVMQFASEGERQHAAAWVCNTTGVEEWGKGWLVVDGIHIPLAWKPGVLSREHFCYKGFHSMNVALVILPHLLQIVKSVVGQPGSIQNSKVWASGSNILKKPHLYLHKGYHGNIYHVEDRITAAQTIHACIVAHTFASRYDCPANIADLLLPSFSEDEVYEVVQGLQLDVMDAQDLRRTRHLNQQEYKLDLATATQGMSQYALSRHQSYAVHDLREEMFQALFRSTGRNEEDTTALSRCHEKTTADYNAMTQSTSARRWARALTQPFSI</sequence>